<dbReference type="Proteomes" id="UP000579605">
    <property type="component" value="Unassembled WGS sequence"/>
</dbReference>
<dbReference type="EMBL" id="JACBZH010000001">
    <property type="protein sequence ID" value="NYH91094.1"/>
    <property type="molecule type" value="Genomic_DNA"/>
</dbReference>
<protein>
    <submittedName>
        <fullName evidence="1">Uncharacterized protein</fullName>
    </submittedName>
</protein>
<evidence type="ECO:0000313" key="1">
    <source>
        <dbReference type="EMBL" id="NYH91094.1"/>
    </source>
</evidence>
<sequence>MSAVGNLNVQAVRGHRTVHRRGPHAAAKAG</sequence>
<gene>
    <name evidence="1" type="ORF">F4554_003732</name>
</gene>
<reference evidence="1 2" key="1">
    <citation type="submission" date="2020-07" db="EMBL/GenBank/DDBJ databases">
        <title>Sequencing the genomes of 1000 actinobacteria strains.</title>
        <authorList>
            <person name="Klenk H.-P."/>
        </authorList>
    </citation>
    <scope>NUCLEOTIDE SEQUENCE [LARGE SCALE GENOMIC DNA]</scope>
    <source>
        <strain evidence="1 2">DSM 18448</strain>
    </source>
</reference>
<accession>A0A852ZDW5</accession>
<proteinExistence type="predicted"/>
<keyword evidence="2" id="KW-1185">Reference proteome</keyword>
<comment type="caution">
    <text evidence="1">The sequence shown here is derived from an EMBL/GenBank/DDBJ whole genome shotgun (WGS) entry which is preliminary data.</text>
</comment>
<organism evidence="1 2">
    <name type="scientific">Actinopolymorpha rutila</name>
    <dbReference type="NCBI Taxonomy" id="446787"/>
    <lineage>
        <taxon>Bacteria</taxon>
        <taxon>Bacillati</taxon>
        <taxon>Actinomycetota</taxon>
        <taxon>Actinomycetes</taxon>
        <taxon>Propionibacteriales</taxon>
        <taxon>Actinopolymorphaceae</taxon>
        <taxon>Actinopolymorpha</taxon>
    </lineage>
</organism>
<name>A0A852ZDW5_9ACTN</name>
<dbReference type="AlphaFoldDB" id="A0A852ZDW5"/>
<evidence type="ECO:0000313" key="2">
    <source>
        <dbReference type="Proteomes" id="UP000579605"/>
    </source>
</evidence>